<dbReference type="SUPFAM" id="SSF50978">
    <property type="entry name" value="WD40 repeat-like"/>
    <property type="match status" value="2"/>
</dbReference>
<dbReference type="InterPro" id="IPR055442">
    <property type="entry name" value="Beta-prop_EML-like_2nd"/>
</dbReference>
<dbReference type="eggNOG" id="KOG2106">
    <property type="taxonomic scope" value="Eukaryota"/>
</dbReference>
<dbReference type="InterPro" id="IPR036322">
    <property type="entry name" value="WD40_repeat_dom_sf"/>
</dbReference>
<proteinExistence type="predicted"/>
<keyword evidence="2" id="KW-0677">Repeat</keyword>
<evidence type="ECO:0000256" key="3">
    <source>
        <dbReference type="PROSITE-ProRule" id="PRU00221"/>
    </source>
</evidence>
<dbReference type="EMBL" id="AMQM01007891">
    <property type="status" value="NOT_ANNOTATED_CDS"/>
    <property type="molecule type" value="Genomic_DNA"/>
</dbReference>
<accession>T1FHH8</accession>
<dbReference type="PANTHER" id="PTHR13720:SF33">
    <property type="entry name" value="HELP DOMAIN-CONTAINING PROTEIN"/>
    <property type="match status" value="1"/>
</dbReference>
<reference evidence="8" key="1">
    <citation type="submission" date="2012-12" db="EMBL/GenBank/DDBJ databases">
        <authorList>
            <person name="Hellsten U."/>
            <person name="Grimwood J."/>
            <person name="Chapman J.A."/>
            <person name="Shapiro H."/>
            <person name="Aerts A."/>
            <person name="Otillar R.P."/>
            <person name="Terry A.Y."/>
            <person name="Boore J.L."/>
            <person name="Simakov O."/>
            <person name="Marletaz F."/>
            <person name="Cho S.-J."/>
            <person name="Edsinger-Gonzales E."/>
            <person name="Havlak P."/>
            <person name="Kuo D.-H."/>
            <person name="Larsson T."/>
            <person name="Lv J."/>
            <person name="Arendt D."/>
            <person name="Savage R."/>
            <person name="Osoegawa K."/>
            <person name="de Jong P."/>
            <person name="Lindberg D.R."/>
            <person name="Seaver E.C."/>
            <person name="Weisblat D.A."/>
            <person name="Putnam N.H."/>
            <person name="Grigoriev I.V."/>
            <person name="Rokhsar D.S."/>
        </authorList>
    </citation>
    <scope>NUCLEOTIDE SEQUENCE</scope>
</reference>
<dbReference type="Pfam" id="PF23414">
    <property type="entry name" value="Beta-prop_EML_2"/>
    <property type="match status" value="1"/>
</dbReference>
<dbReference type="OrthoDB" id="6129223at2759"/>
<name>T1FHH8_HELRO</name>
<evidence type="ECO:0000256" key="2">
    <source>
        <dbReference type="ARBA" id="ARBA00022737"/>
    </source>
</evidence>
<evidence type="ECO:0000259" key="5">
    <source>
        <dbReference type="Pfam" id="PF23414"/>
    </source>
</evidence>
<evidence type="ECO:0000313" key="8">
    <source>
        <dbReference type="Proteomes" id="UP000015101"/>
    </source>
</evidence>
<dbReference type="CTD" id="20208277"/>
<feature type="domain" description="EML-like second beta-propeller" evidence="5">
    <location>
        <begin position="250"/>
        <end position="532"/>
    </location>
</feature>
<dbReference type="InterPro" id="IPR050630">
    <property type="entry name" value="WD_repeat_EMAP"/>
</dbReference>
<feature type="repeat" description="WD" evidence="3">
    <location>
        <begin position="258"/>
        <end position="284"/>
    </location>
</feature>
<dbReference type="HOGENOM" id="CLU_011754_3_1_1"/>
<dbReference type="GO" id="GO:0008017">
    <property type="term" value="F:microtubule binding"/>
    <property type="evidence" value="ECO:0000318"/>
    <property type="project" value="GO_Central"/>
</dbReference>
<dbReference type="EMBL" id="KB097687">
    <property type="protein sequence ID" value="ESN91893.1"/>
    <property type="molecule type" value="Genomic_DNA"/>
</dbReference>
<dbReference type="PANTHER" id="PTHR13720">
    <property type="entry name" value="WD-40 REPEAT PROTEIN"/>
    <property type="match status" value="1"/>
</dbReference>
<dbReference type="GeneID" id="20208277"/>
<organism evidence="7 8">
    <name type="scientific">Helobdella robusta</name>
    <name type="common">Californian leech</name>
    <dbReference type="NCBI Taxonomy" id="6412"/>
    <lineage>
        <taxon>Eukaryota</taxon>
        <taxon>Metazoa</taxon>
        <taxon>Spiralia</taxon>
        <taxon>Lophotrochozoa</taxon>
        <taxon>Annelida</taxon>
        <taxon>Clitellata</taxon>
        <taxon>Hirudinea</taxon>
        <taxon>Rhynchobdellida</taxon>
        <taxon>Glossiphoniidae</taxon>
        <taxon>Helobdella</taxon>
    </lineage>
</organism>
<keyword evidence="1 3" id="KW-0853">WD repeat</keyword>
<evidence type="ECO:0000313" key="7">
    <source>
        <dbReference type="EnsemblMetazoa" id="HelroP181949"/>
    </source>
</evidence>
<dbReference type="Proteomes" id="UP000015101">
    <property type="component" value="Unassembled WGS sequence"/>
</dbReference>
<dbReference type="InterPro" id="IPR001680">
    <property type="entry name" value="WD40_rpt"/>
</dbReference>
<feature type="compositionally biased region" description="Low complexity" evidence="4">
    <location>
        <begin position="29"/>
        <end position="40"/>
    </location>
</feature>
<evidence type="ECO:0000256" key="4">
    <source>
        <dbReference type="SAM" id="MobiDB-lite"/>
    </source>
</evidence>
<dbReference type="InParanoid" id="T1FHH8"/>
<dbReference type="RefSeq" id="XP_009029970.1">
    <property type="nucleotide sequence ID" value="XM_009031722.1"/>
</dbReference>
<dbReference type="InterPro" id="IPR015943">
    <property type="entry name" value="WD40/YVTN_repeat-like_dom_sf"/>
</dbReference>
<dbReference type="EnsemblMetazoa" id="HelroT181949">
    <property type="protein sequence ID" value="HelroP181949"/>
    <property type="gene ID" value="HelroG181949"/>
</dbReference>
<keyword evidence="8" id="KW-1185">Reference proteome</keyword>
<reference evidence="6 8" key="2">
    <citation type="journal article" date="2013" name="Nature">
        <title>Insights into bilaterian evolution from three spiralian genomes.</title>
        <authorList>
            <person name="Simakov O."/>
            <person name="Marletaz F."/>
            <person name="Cho S.J."/>
            <person name="Edsinger-Gonzales E."/>
            <person name="Havlak P."/>
            <person name="Hellsten U."/>
            <person name="Kuo D.H."/>
            <person name="Larsson T."/>
            <person name="Lv J."/>
            <person name="Arendt D."/>
            <person name="Savage R."/>
            <person name="Osoegawa K."/>
            <person name="de Jong P."/>
            <person name="Grimwood J."/>
            <person name="Chapman J.A."/>
            <person name="Shapiro H."/>
            <person name="Aerts A."/>
            <person name="Otillar R.P."/>
            <person name="Terry A.Y."/>
            <person name="Boore J.L."/>
            <person name="Grigoriev I.V."/>
            <person name="Lindberg D.R."/>
            <person name="Seaver E.C."/>
            <person name="Weisblat D.A."/>
            <person name="Putnam N.H."/>
            <person name="Rokhsar D.S."/>
        </authorList>
    </citation>
    <scope>NUCLEOTIDE SEQUENCE</scope>
</reference>
<dbReference type="PROSITE" id="PS50082">
    <property type="entry name" value="WD_REPEATS_2"/>
    <property type="match status" value="1"/>
</dbReference>
<gene>
    <name evidence="7" type="primary">20208277</name>
    <name evidence="6" type="ORF">HELRODRAFT_181949</name>
</gene>
<dbReference type="SMART" id="SM00320">
    <property type="entry name" value="WD40"/>
    <property type="match status" value="7"/>
</dbReference>
<evidence type="ECO:0000313" key="6">
    <source>
        <dbReference type="EMBL" id="ESN91893.1"/>
    </source>
</evidence>
<sequence length="658" mass="73277">MAPPLAREYCENEIFPAIAQHQTQNLLKHQKQQQQLQTQQQHKKQDRRTSLASSPGHPHRIFHCEYRPDSDNHFVSVGVRHISFWDQVGGALVQKRGVAKSLGNRVYRKVTFLSLAFGMNNTTYSGSVTGDVYVWRDVELVRVVQMIGRGPIFSMFTSLFDGLIVTGCKERNESKDHAAVKLWDQEMSKCKSYSIPSLWDNNNNGVLCVKSLSRVKGKILVGTKDSNIFEVNEKTAEVTLVASYHGDGELWGLTNHRNNKTFATTGDDGMLKIWDIHKSLALKSVSIGPCRTIHFSSTGSLLAAGLKNGTIKIFETSKYDVVFEKRFRGSVINVIRFSPNDGYVVTLSEDSFMDMYEVNAGVDSIASLTRSSRDTNNSQPDLLLKRLSTFNFDRSTGISLDFSDDCQFIKVGTDAYTNRYFQVPTLTEVLDASLVAKIFFTNITSVSGSEMVGAWPRNASSRHHVNCCHVSSSHKNVVTGDDYGLVKLLKFPANPKNVPFQYYVGHSAHVTNILFTGDQSHVMSIGGDDSSLQCVIIFRTLNRLWPPDGLLVLTYGKAELSAKNQVTASKLIGKPTIGRQLLSSTELGRLKASQSNQPLVLLVGSAPNNTVVANTKEVKKHKLIEFLIYMLILVITLQPEWYHGKKDAAKKSAERALQ</sequence>
<dbReference type="AlphaFoldDB" id="T1FHH8"/>
<evidence type="ECO:0000256" key="1">
    <source>
        <dbReference type="ARBA" id="ARBA00022574"/>
    </source>
</evidence>
<dbReference type="Gene3D" id="2.130.10.10">
    <property type="entry name" value="YVTN repeat-like/Quinoprotein amine dehydrogenase"/>
    <property type="match status" value="2"/>
</dbReference>
<protein>
    <recommendedName>
        <fullName evidence="5">EML-like second beta-propeller domain-containing protein</fullName>
    </recommendedName>
</protein>
<dbReference type="KEGG" id="hro:HELRODRAFT_181949"/>
<dbReference type="STRING" id="6412.T1FHH8"/>
<feature type="region of interest" description="Disordered" evidence="4">
    <location>
        <begin position="29"/>
        <end position="59"/>
    </location>
</feature>
<dbReference type="FunFam" id="2.130.10.10:FF:000591">
    <property type="entry name" value="Echinoderm microtubule-associated protein-like CG42247"/>
    <property type="match status" value="1"/>
</dbReference>
<reference evidence="7" key="3">
    <citation type="submission" date="2015-06" db="UniProtKB">
        <authorList>
            <consortium name="EnsemblMetazoa"/>
        </authorList>
    </citation>
    <scope>IDENTIFICATION</scope>
</reference>